<name>A0AAN7SUW7_9EURO</name>
<dbReference type="Pfam" id="PF18833">
    <property type="entry name" value="TPR_22"/>
    <property type="match status" value="1"/>
</dbReference>
<dbReference type="InterPro" id="IPR039226">
    <property type="entry name" value="Ski3/TTC37"/>
</dbReference>
<evidence type="ECO:0000313" key="4">
    <source>
        <dbReference type="EMBL" id="KAK5082202.1"/>
    </source>
</evidence>
<dbReference type="InterPro" id="IPR019734">
    <property type="entry name" value="TPR_rpt"/>
</dbReference>
<dbReference type="PANTHER" id="PTHR15704:SF7">
    <property type="entry name" value="SUPERKILLER COMPLEX PROTEIN 3"/>
    <property type="match status" value="1"/>
</dbReference>
<feature type="repeat" description="TPR" evidence="3">
    <location>
        <begin position="954"/>
        <end position="987"/>
    </location>
</feature>
<dbReference type="Pfam" id="PF13181">
    <property type="entry name" value="TPR_8"/>
    <property type="match status" value="3"/>
</dbReference>
<sequence length="1385" mass="154291">MAATKAALKTIKASIDSGDFAKASVQANDLVKQDGQNYNAFMFLGFAEEKLKHLDNAEKALQKAVELKPQDVQPYKGLIRLYEQQGSDKVDSYHAAAASLASIYAQQDDREQCQNVINQYETFAKKNGSPSQYRNALELMLPSSSLYGVLEGRVPHPSHLYQRILESIQTEENRWMDTQIAERRTRLGARLDRVTAEVRNEAIEKFQVESCYQNLIDWTQDDDVRHALDQELLQRMLDNLLIMPENHKPPQRDRVLEKANGMVVIKQPFALAWDIALEWIDSENLIDWEPNILHQYIEFFPEAGLAKILKGFLYGNISPHPLPKSANSDEPIEKLSETDQLIIMSEGLEECKDSMLAHRIMAHTYLALDEHERAAEMARKSVSLYRKAETNYAMPLQDSLDAVNLTLGRSLVVSQSPRHHPEARAIFENILSRKPQATDALIGIGLIYEEDEDYPEAVKFLARALERDADNLRIRLEYAWCRALDGDLQGGLNELDGILHQLNEDKEADSSMKSEALYRVAYSRKDKSGSYRYLIDALKVNPSYPPAYTLLGFYFQHYTKNKARARVAFQKAFELSTSELAAAEQLAQNFAVDQEWDLVELVAQRVVESGKARPAPGSKKKAYSWPFAALGMVQMDRAQYSSSIVSFQHALRISPDNYHCWVGLGESYHNSGRYIAASRAFYKAESIDHQLPQDETWFARYMLANVQRELGAYEEAVKAYEGVLSTRLCEPGLLLSLLQTLVEFGWARVHQGHFGHAAELAAKAIDTAKAIAETKTDIFNLWKAVGDACSVLDAVKVHAQRATIDTVSTLLQVSASEEAFGLLQDVDGITKEDLSSTEENRIPLKGQFVRAAILAYKRAVALSSSDVHTQAVSYYNLGWAEYNAYLAEGSTTSTKPKHHRHLLKAAIRCFKTAIELEASNSEFWNALGVVAMNLSPKVSQHSFIRSLHLNDRSARAWTNLGSLYLLSSEHELANQAFTRAQSIDPEYAAAWVGQGLIAMLYGRVKEATSLFVHAFEIADSSSLPAKRYYALSTFDHLLRDPNASGQLTSLLQPLFALRQLQAQSPTDQVTMHLLSLFAERAGEHTTAEKNLDAVCKTAEARYEESESNESLAKYAQAKADLSRQLLAQSKHEEAIESAQFVLDVSEDDVPGYDEQRKRWRLSAQLTLGLASSFLKQMSQAIEHLGAAAETSKSLGKDGEVDPNVTLLLAQILWATAGTKEREVARTQLYECIEAHPSHADAVVLLATISLLDDDTEGLEVAEDDLKSLRANSQVAVPDKLKIAKVLTAILRHKAATGVSTEKTRSDALGGIMLFPDQPQGWLELAQLVGDVDENSSAAEMAVKTALKQVPPGGQLGAVELAKTYSITGQRQNHAQASMLAPWLRD</sequence>
<evidence type="ECO:0000256" key="3">
    <source>
        <dbReference type="PROSITE-ProRule" id="PRU00339"/>
    </source>
</evidence>
<dbReference type="SUPFAM" id="SSF48452">
    <property type="entry name" value="TPR-like"/>
    <property type="match status" value="3"/>
</dbReference>
<dbReference type="GO" id="GO:0006401">
    <property type="term" value="P:RNA catabolic process"/>
    <property type="evidence" value="ECO:0007669"/>
    <property type="project" value="InterPro"/>
</dbReference>
<evidence type="ECO:0000256" key="2">
    <source>
        <dbReference type="ARBA" id="ARBA00022803"/>
    </source>
</evidence>
<organism evidence="4 5">
    <name type="scientific">Lithohypha guttulata</name>
    <dbReference type="NCBI Taxonomy" id="1690604"/>
    <lineage>
        <taxon>Eukaryota</taxon>
        <taxon>Fungi</taxon>
        <taxon>Dikarya</taxon>
        <taxon>Ascomycota</taxon>
        <taxon>Pezizomycotina</taxon>
        <taxon>Eurotiomycetes</taxon>
        <taxon>Chaetothyriomycetidae</taxon>
        <taxon>Chaetothyriales</taxon>
        <taxon>Trichomeriaceae</taxon>
        <taxon>Lithohypha</taxon>
    </lineage>
</organism>
<dbReference type="Gene3D" id="1.25.40.1040">
    <property type="match status" value="1"/>
</dbReference>
<evidence type="ECO:0000256" key="1">
    <source>
        <dbReference type="ARBA" id="ARBA00022737"/>
    </source>
</evidence>
<feature type="repeat" description="TPR" evidence="3">
    <location>
        <begin position="624"/>
        <end position="657"/>
    </location>
</feature>
<dbReference type="InterPro" id="IPR011990">
    <property type="entry name" value="TPR-like_helical_dom_sf"/>
</dbReference>
<dbReference type="InterPro" id="IPR040962">
    <property type="entry name" value="TPR_22"/>
</dbReference>
<dbReference type="PANTHER" id="PTHR15704">
    <property type="entry name" value="SUPERKILLER 3 PROTEIN-RELATED"/>
    <property type="match status" value="1"/>
</dbReference>
<keyword evidence="1" id="KW-0677">Repeat</keyword>
<accession>A0AAN7SUW7</accession>
<dbReference type="Pfam" id="PF14559">
    <property type="entry name" value="TPR_19"/>
    <property type="match status" value="1"/>
</dbReference>
<dbReference type="PROSITE" id="PS50005">
    <property type="entry name" value="TPR"/>
    <property type="match status" value="4"/>
</dbReference>
<dbReference type="GO" id="GO:0055087">
    <property type="term" value="C:Ski complex"/>
    <property type="evidence" value="ECO:0007669"/>
    <property type="project" value="InterPro"/>
</dbReference>
<dbReference type="Gene3D" id="1.25.40.10">
    <property type="entry name" value="Tetratricopeptide repeat domain"/>
    <property type="match status" value="5"/>
</dbReference>
<keyword evidence="2 3" id="KW-0802">TPR repeat</keyword>
<dbReference type="SUPFAM" id="SSF81901">
    <property type="entry name" value="HCP-like"/>
    <property type="match status" value="1"/>
</dbReference>
<dbReference type="Proteomes" id="UP001309876">
    <property type="component" value="Unassembled WGS sequence"/>
</dbReference>
<dbReference type="SMART" id="SM00028">
    <property type="entry name" value="TPR"/>
    <property type="match status" value="10"/>
</dbReference>
<feature type="repeat" description="TPR" evidence="3">
    <location>
        <begin position="38"/>
        <end position="71"/>
    </location>
</feature>
<protein>
    <submittedName>
        <fullName evidence="4">Superkiller protein 3</fullName>
    </submittedName>
</protein>
<comment type="caution">
    <text evidence="4">The sequence shown here is derived from an EMBL/GenBank/DDBJ whole genome shotgun (WGS) entry which is preliminary data.</text>
</comment>
<gene>
    <name evidence="4" type="primary">SKI3</name>
    <name evidence="4" type="ORF">LTR05_007345</name>
</gene>
<keyword evidence="5" id="KW-1185">Reference proteome</keyword>
<feature type="repeat" description="TPR" evidence="3">
    <location>
        <begin position="438"/>
        <end position="471"/>
    </location>
</feature>
<reference evidence="4 5" key="1">
    <citation type="submission" date="2023-08" db="EMBL/GenBank/DDBJ databases">
        <title>Black Yeasts Isolated from many extreme environments.</title>
        <authorList>
            <person name="Coleine C."/>
            <person name="Stajich J.E."/>
            <person name="Selbmann L."/>
        </authorList>
    </citation>
    <scope>NUCLEOTIDE SEQUENCE [LARGE SCALE GENOMIC DNA]</scope>
    <source>
        <strain evidence="4 5">CCFEE 5910</strain>
    </source>
</reference>
<proteinExistence type="predicted"/>
<dbReference type="EMBL" id="JAVRRJ010000008">
    <property type="protein sequence ID" value="KAK5082202.1"/>
    <property type="molecule type" value="Genomic_DNA"/>
</dbReference>
<evidence type="ECO:0000313" key="5">
    <source>
        <dbReference type="Proteomes" id="UP001309876"/>
    </source>
</evidence>